<accession>A0AAD6NBW2</accession>
<evidence type="ECO:0000313" key="1">
    <source>
        <dbReference type="EMBL" id="KAJ6047523.1"/>
    </source>
</evidence>
<reference evidence="1" key="1">
    <citation type="journal article" date="2023" name="IMA Fungus">
        <title>Comparative genomic study of the Penicillium genus elucidates a diverse pangenome and 15 lateral gene transfer events.</title>
        <authorList>
            <person name="Petersen C."/>
            <person name="Sorensen T."/>
            <person name="Nielsen M.R."/>
            <person name="Sondergaard T.E."/>
            <person name="Sorensen J.L."/>
            <person name="Fitzpatrick D.A."/>
            <person name="Frisvad J.C."/>
            <person name="Nielsen K.L."/>
        </authorList>
    </citation>
    <scope>NUCLEOTIDE SEQUENCE</scope>
    <source>
        <strain evidence="1">IBT 15450</strain>
    </source>
</reference>
<sequence length="61" mass="6412">MRLSVSHEHAFGVGLVTASKLELEDAGGLCTTNNILKMGDSLIAHYTNAEADLAAHHPVAL</sequence>
<dbReference type="Proteomes" id="UP001219568">
    <property type="component" value="Unassembled WGS sequence"/>
</dbReference>
<evidence type="ECO:0000313" key="2">
    <source>
        <dbReference type="Proteomes" id="UP001219568"/>
    </source>
</evidence>
<protein>
    <submittedName>
        <fullName evidence="1">Uncharacterized protein</fullName>
    </submittedName>
</protein>
<keyword evidence="2" id="KW-1185">Reference proteome</keyword>
<proteinExistence type="predicted"/>
<dbReference type="AlphaFoldDB" id="A0AAD6NBW2"/>
<comment type="caution">
    <text evidence="1">The sequence shown here is derived from an EMBL/GenBank/DDBJ whole genome shotgun (WGS) entry which is preliminary data.</text>
</comment>
<organism evidence="1 2">
    <name type="scientific">Penicillium canescens</name>
    <dbReference type="NCBI Taxonomy" id="5083"/>
    <lineage>
        <taxon>Eukaryota</taxon>
        <taxon>Fungi</taxon>
        <taxon>Dikarya</taxon>
        <taxon>Ascomycota</taxon>
        <taxon>Pezizomycotina</taxon>
        <taxon>Eurotiomycetes</taxon>
        <taxon>Eurotiomycetidae</taxon>
        <taxon>Eurotiales</taxon>
        <taxon>Aspergillaceae</taxon>
        <taxon>Penicillium</taxon>
    </lineage>
</organism>
<name>A0AAD6NBW2_PENCN</name>
<gene>
    <name evidence="1" type="ORF">N7460_003670</name>
</gene>
<dbReference type="EMBL" id="JAQJZL010000003">
    <property type="protein sequence ID" value="KAJ6047523.1"/>
    <property type="molecule type" value="Genomic_DNA"/>
</dbReference>
<reference evidence="1" key="2">
    <citation type="submission" date="2023-01" db="EMBL/GenBank/DDBJ databases">
        <authorList>
            <person name="Petersen C."/>
        </authorList>
    </citation>
    <scope>NUCLEOTIDE SEQUENCE</scope>
    <source>
        <strain evidence="1">IBT 15450</strain>
    </source>
</reference>